<name>A0A4R0R340_9APHY</name>
<keyword evidence="2" id="KW-1185">Reference proteome</keyword>
<gene>
    <name evidence="1" type="ORF">EIP91_008264</name>
</gene>
<proteinExistence type="predicted"/>
<organism evidence="1 2">
    <name type="scientific">Steccherinum ochraceum</name>
    <dbReference type="NCBI Taxonomy" id="92696"/>
    <lineage>
        <taxon>Eukaryota</taxon>
        <taxon>Fungi</taxon>
        <taxon>Dikarya</taxon>
        <taxon>Basidiomycota</taxon>
        <taxon>Agaricomycotina</taxon>
        <taxon>Agaricomycetes</taxon>
        <taxon>Polyporales</taxon>
        <taxon>Steccherinaceae</taxon>
        <taxon>Steccherinum</taxon>
    </lineage>
</organism>
<dbReference type="SUPFAM" id="SSF52047">
    <property type="entry name" value="RNI-like"/>
    <property type="match status" value="1"/>
</dbReference>
<protein>
    <recommendedName>
        <fullName evidence="3">F-box domain-containing protein</fullName>
    </recommendedName>
</protein>
<sequence>MDSAKHPNPIVRTLQSSLNPSAEMEQLLTSDPSTMSADARAGLISQIDAVIQNYGHIFVSALPLQSVRYRLMTKRNACTPTCRLPSELLGELMWQSMTAGGSESLAALDQVCRHWRDVALGTPRLWSCIVLHSKTHPRVLRRLLARAENCHLDIDIDLVHPYGSEQEFNASIDLLLTRLPQIRHLHLSLSGGLIKSLESSFPSPVPAPVLRTLSIDFNCEGGSSTDPLPIFCPTGLPQLNKLVIKSPSYLFDHLHPRLISASITVFELARTSGALRPLDVIGVVTPDGLKTVLSAMPYLSSLSIRRHRTLRSNTPTPLGRARGPVLLPYLQTLNILTDLEVLIWVLDNVQMAPEANVYFRYTTTTDEAYRNLFAQVLQSVTRFLAPNAPTKVQRVENPFCVAFWALGDELRIKLWAGEQANPRRERGRAITAVLHANLFKHYAKVLPDLLPLRQAHALSFWASTVLLLTIPRLPFLQFLGSMQSIETLRLIGWDPELFAFFNVHLFSHPNTESGNTYLYVFPRLHELHLGDLSGGRVPETWDWAERTDMWTGDKVAQDPWPSERINVLKRTLMLWENQRGPVAGIRFVKCPFSLAELQTFGLTAEIIHA</sequence>
<comment type="caution">
    <text evidence="1">The sequence shown here is derived from an EMBL/GenBank/DDBJ whole genome shotgun (WGS) entry which is preliminary data.</text>
</comment>
<dbReference type="SUPFAM" id="SSF81383">
    <property type="entry name" value="F-box domain"/>
    <property type="match status" value="1"/>
</dbReference>
<accession>A0A4R0R340</accession>
<reference evidence="1 2" key="1">
    <citation type="submission" date="2018-11" db="EMBL/GenBank/DDBJ databases">
        <title>Genome assembly of Steccherinum ochraceum LE-BIN_3174, the white-rot fungus of the Steccherinaceae family (The Residual Polyporoid clade, Polyporales, Basidiomycota).</title>
        <authorList>
            <person name="Fedorova T.V."/>
            <person name="Glazunova O.A."/>
            <person name="Landesman E.O."/>
            <person name="Moiseenko K.V."/>
            <person name="Psurtseva N.V."/>
            <person name="Savinova O.S."/>
            <person name="Shakhova N.V."/>
            <person name="Tyazhelova T.V."/>
            <person name="Vasina D.V."/>
        </authorList>
    </citation>
    <scope>NUCLEOTIDE SEQUENCE [LARGE SCALE GENOMIC DNA]</scope>
    <source>
        <strain evidence="1 2">LE-BIN_3174</strain>
    </source>
</reference>
<evidence type="ECO:0000313" key="1">
    <source>
        <dbReference type="EMBL" id="TCD61552.1"/>
    </source>
</evidence>
<dbReference type="Gene3D" id="3.80.10.10">
    <property type="entry name" value="Ribonuclease Inhibitor"/>
    <property type="match status" value="1"/>
</dbReference>
<dbReference type="OrthoDB" id="2750047at2759"/>
<dbReference type="Proteomes" id="UP000292702">
    <property type="component" value="Unassembled WGS sequence"/>
</dbReference>
<dbReference type="InterPro" id="IPR036047">
    <property type="entry name" value="F-box-like_dom_sf"/>
</dbReference>
<evidence type="ECO:0000313" key="2">
    <source>
        <dbReference type="Proteomes" id="UP000292702"/>
    </source>
</evidence>
<dbReference type="AlphaFoldDB" id="A0A4R0R340"/>
<dbReference type="EMBL" id="RWJN01000453">
    <property type="protein sequence ID" value="TCD61552.1"/>
    <property type="molecule type" value="Genomic_DNA"/>
</dbReference>
<dbReference type="InterPro" id="IPR032675">
    <property type="entry name" value="LRR_dom_sf"/>
</dbReference>
<evidence type="ECO:0008006" key="3">
    <source>
        <dbReference type="Google" id="ProtNLM"/>
    </source>
</evidence>